<protein>
    <recommendedName>
        <fullName evidence="4">HTH araC/xylS-type domain-containing protein</fullName>
    </recommendedName>
</protein>
<keyword evidence="6" id="KW-1185">Reference proteome</keyword>
<dbReference type="Pfam" id="PF12833">
    <property type="entry name" value="HTH_18"/>
    <property type="match status" value="1"/>
</dbReference>
<evidence type="ECO:0000313" key="6">
    <source>
        <dbReference type="Proteomes" id="UP000186720"/>
    </source>
</evidence>
<dbReference type="Proteomes" id="UP000186720">
    <property type="component" value="Unassembled WGS sequence"/>
</dbReference>
<evidence type="ECO:0000256" key="3">
    <source>
        <dbReference type="ARBA" id="ARBA00023163"/>
    </source>
</evidence>
<dbReference type="SMART" id="SM00342">
    <property type="entry name" value="HTH_ARAC"/>
    <property type="match status" value="1"/>
</dbReference>
<dbReference type="PROSITE" id="PS01124">
    <property type="entry name" value="HTH_ARAC_FAMILY_2"/>
    <property type="match status" value="1"/>
</dbReference>
<dbReference type="GO" id="GO:0043565">
    <property type="term" value="F:sequence-specific DNA binding"/>
    <property type="evidence" value="ECO:0007669"/>
    <property type="project" value="InterPro"/>
</dbReference>
<dbReference type="Pfam" id="PF22200">
    <property type="entry name" value="ExsA_N"/>
    <property type="match status" value="1"/>
</dbReference>
<comment type="caution">
    <text evidence="5">The sequence shown here is derived from an EMBL/GenBank/DDBJ whole genome shotgun (WGS) entry which is preliminary data.</text>
</comment>
<dbReference type="InterPro" id="IPR009057">
    <property type="entry name" value="Homeodomain-like_sf"/>
</dbReference>
<proteinExistence type="predicted"/>
<organism evidence="5 6">
    <name type="scientific">Mucilaginibacter polytrichastri</name>
    <dbReference type="NCBI Taxonomy" id="1302689"/>
    <lineage>
        <taxon>Bacteria</taxon>
        <taxon>Pseudomonadati</taxon>
        <taxon>Bacteroidota</taxon>
        <taxon>Sphingobacteriia</taxon>
        <taxon>Sphingobacteriales</taxon>
        <taxon>Sphingobacteriaceae</taxon>
        <taxon>Mucilaginibacter</taxon>
    </lineage>
</organism>
<dbReference type="AlphaFoldDB" id="A0A1Q6A422"/>
<evidence type="ECO:0000259" key="4">
    <source>
        <dbReference type="PROSITE" id="PS01124"/>
    </source>
</evidence>
<dbReference type="GO" id="GO:0003700">
    <property type="term" value="F:DNA-binding transcription factor activity"/>
    <property type="evidence" value="ECO:0007669"/>
    <property type="project" value="InterPro"/>
</dbReference>
<dbReference type="Gene3D" id="1.10.10.60">
    <property type="entry name" value="Homeodomain-like"/>
    <property type="match status" value="1"/>
</dbReference>
<name>A0A1Q6A422_9SPHI</name>
<feature type="domain" description="HTH araC/xylS-type" evidence="4">
    <location>
        <begin position="124"/>
        <end position="219"/>
    </location>
</feature>
<sequence length="219" mass="24789">MFSYGAGTIGLLRKNLLLKSVKYPAADGTAFQSFNIFLDQESLKKYRAQENTAANGVYAGNPIVDLSDDIFIKGYFDSVLPYFNTDVPLTDLMANLKTNEAIALLLRHDSLSNLLFDFSASFKIDLEAFMSQNYTYNIPIKQFALLTGRSLATFKRDFKKVFQNSPEKWLVQKRLEQAHFLIAQQNQTPSAVYLNVGFENLAHFSTSFKKLFGYNPSTL</sequence>
<gene>
    <name evidence="5" type="ORF">RG47T_4239</name>
</gene>
<keyword evidence="2" id="KW-0238">DNA-binding</keyword>
<accession>A0A1Q6A422</accession>
<dbReference type="PANTHER" id="PTHR43280">
    <property type="entry name" value="ARAC-FAMILY TRANSCRIPTIONAL REGULATOR"/>
    <property type="match status" value="1"/>
</dbReference>
<evidence type="ECO:0000313" key="5">
    <source>
        <dbReference type="EMBL" id="OKS88761.1"/>
    </source>
</evidence>
<dbReference type="STRING" id="1302689.RG47T_4239"/>
<dbReference type="InterPro" id="IPR054015">
    <property type="entry name" value="ExsA-like_N"/>
</dbReference>
<evidence type="ECO:0000256" key="2">
    <source>
        <dbReference type="ARBA" id="ARBA00023125"/>
    </source>
</evidence>
<evidence type="ECO:0000256" key="1">
    <source>
        <dbReference type="ARBA" id="ARBA00023015"/>
    </source>
</evidence>
<keyword evidence="1" id="KW-0805">Transcription regulation</keyword>
<dbReference type="InterPro" id="IPR018060">
    <property type="entry name" value="HTH_AraC"/>
</dbReference>
<reference evidence="5 6" key="1">
    <citation type="submission" date="2016-11" db="EMBL/GenBank/DDBJ databases">
        <title>Whole Genome Sequencing of Mucilaginibacter polytrichastri RG4-7(T) isolated from the moss sample.</title>
        <authorList>
            <person name="Li Y."/>
        </authorList>
    </citation>
    <scope>NUCLEOTIDE SEQUENCE [LARGE SCALE GENOMIC DNA]</scope>
    <source>
        <strain evidence="5 6">RG4-7</strain>
    </source>
</reference>
<dbReference type="EMBL" id="MPPL01000001">
    <property type="protein sequence ID" value="OKS88761.1"/>
    <property type="molecule type" value="Genomic_DNA"/>
</dbReference>
<keyword evidence="3" id="KW-0804">Transcription</keyword>
<dbReference type="SUPFAM" id="SSF46689">
    <property type="entry name" value="Homeodomain-like"/>
    <property type="match status" value="1"/>
</dbReference>
<dbReference type="PANTHER" id="PTHR43280:SF2">
    <property type="entry name" value="HTH-TYPE TRANSCRIPTIONAL REGULATOR EXSA"/>
    <property type="match status" value="1"/>
</dbReference>